<proteinExistence type="predicted"/>
<comment type="subcellular location">
    <subcellularLocation>
        <location evidence="2 8">Cell outer membrane</location>
        <topology evidence="2 8">Lipid-anchor</topology>
    </subcellularLocation>
</comment>
<feature type="region of interest" description="Disordered" evidence="9">
    <location>
        <begin position="168"/>
        <end position="189"/>
    </location>
</feature>
<comment type="function">
    <text evidence="1 8">The Vlp and Vsp proteins are antigenically distinct proteins, only one vlp or vsp gene is transcriptionally active at any one time. Switching between these genes is a mechanism of host immune response evasion.</text>
</comment>
<keyword evidence="5 8" id="KW-0564">Palmitate</keyword>
<keyword evidence="7 8" id="KW-0449">Lipoprotein</keyword>
<evidence type="ECO:0000256" key="2">
    <source>
        <dbReference type="ARBA" id="ARBA00004459"/>
    </source>
</evidence>
<evidence type="ECO:0000256" key="3">
    <source>
        <dbReference type="ARBA" id="ARBA00022729"/>
    </source>
</evidence>
<evidence type="ECO:0000256" key="1">
    <source>
        <dbReference type="ARBA" id="ARBA00003932"/>
    </source>
</evidence>
<dbReference type="AlphaFoldDB" id="W5SXA5"/>
<dbReference type="HOGENOM" id="CLU_054711_0_0_12"/>
<keyword evidence="6 8" id="KW-0998">Cell outer membrane</keyword>
<gene>
    <name evidence="10" type="ORF">BCO_0127205</name>
</gene>
<dbReference type="InterPro" id="IPR000680">
    <property type="entry name" value="Borrelia_lipo"/>
</dbReference>
<dbReference type="GO" id="GO:0009279">
    <property type="term" value="C:cell outer membrane"/>
    <property type="evidence" value="ECO:0007669"/>
    <property type="project" value="UniProtKB-SubCell"/>
</dbReference>
<accession>W5SXA5</accession>
<evidence type="ECO:0000313" key="10">
    <source>
        <dbReference type="EMBL" id="AHH11333.1"/>
    </source>
</evidence>
<evidence type="ECO:0000256" key="4">
    <source>
        <dbReference type="ARBA" id="ARBA00023136"/>
    </source>
</evidence>
<dbReference type="SUPFAM" id="SSF74748">
    <property type="entry name" value="Variable surface antigen VlsE"/>
    <property type="match status" value="1"/>
</dbReference>
<reference evidence="10" key="1">
    <citation type="submission" date="2013-04" db="EMBL/GenBank/DDBJ databases">
        <title>Comparative Genomics of Relapsing Fever Spirochetes.</title>
        <authorList>
            <person name="Schwan T.G."/>
            <person name="Raffel S.J."/>
            <person name="Porcella S.F."/>
            <person name="Martens C.A."/>
            <person name="Bruno D.P."/>
            <person name="Ricklefs S.M."/>
            <person name="Barbian K.B."/>
        </authorList>
    </citation>
    <scope>NUCLEOTIDE SEQUENCE</scope>
    <source>
        <strain evidence="10">Co53</strain>
        <plasmid evidence="10">unnamed</plasmid>
    </source>
</reference>
<organism evidence="10">
    <name type="scientific">Borrelia coriaceae ATCC 43381</name>
    <dbReference type="NCBI Taxonomy" id="1408429"/>
    <lineage>
        <taxon>Bacteria</taxon>
        <taxon>Pseudomonadati</taxon>
        <taxon>Spirochaetota</taxon>
        <taxon>Spirochaetia</taxon>
        <taxon>Spirochaetales</taxon>
        <taxon>Borreliaceae</taxon>
        <taxon>Borrelia</taxon>
    </lineage>
</organism>
<protein>
    <recommendedName>
        <fullName evidence="8">Variable large protein</fullName>
    </recommendedName>
</protein>
<evidence type="ECO:0000256" key="8">
    <source>
        <dbReference type="RuleBase" id="RU363105"/>
    </source>
</evidence>
<evidence type="ECO:0000256" key="7">
    <source>
        <dbReference type="ARBA" id="ARBA00023288"/>
    </source>
</evidence>
<sequence>MFISLFLSCNNGIEDLERKNHFLSSLANLGNDFLDVFTSFGDSIGSVLNFDAKIAKKSDVGKYFKKVQDAVQGTKDKLEKLVADMKTQGNSNASAVETAVNDLIGKKLSKIIEGATIVSEALKDVGDAPLGDVGTAQSAPAGAKGDVENLINGIKSIVEVVLKSDEGKHDAGDIKGPVPDAGTAGSARNGGNGEAGKLFGTAAGANASDAVKAVSAVTSADILQAISKGVAATLAKDISGSASNGKKDAEVAGGIALRSLVKGGVN</sequence>
<keyword evidence="10" id="KW-0614">Plasmid</keyword>
<evidence type="ECO:0000256" key="5">
    <source>
        <dbReference type="ARBA" id="ARBA00023139"/>
    </source>
</evidence>
<geneLocation type="plasmid" evidence="10">
    <name>unnamed</name>
</geneLocation>
<dbReference type="EMBL" id="CP005750">
    <property type="protein sequence ID" value="AHH11333.1"/>
    <property type="molecule type" value="Genomic_DNA"/>
</dbReference>
<keyword evidence="3" id="KW-0732">Signal</keyword>
<keyword evidence="4 8" id="KW-0472">Membrane</keyword>
<evidence type="ECO:0000256" key="9">
    <source>
        <dbReference type="SAM" id="MobiDB-lite"/>
    </source>
</evidence>
<name>W5SXA5_9SPIR</name>
<evidence type="ECO:0000256" key="6">
    <source>
        <dbReference type="ARBA" id="ARBA00023237"/>
    </source>
</evidence>
<dbReference type="Pfam" id="PF00921">
    <property type="entry name" value="Lipoprotein_2"/>
    <property type="match status" value="1"/>
</dbReference>